<reference evidence="8" key="1">
    <citation type="journal article" date="2017" name="Int. J. Syst. Evol. Microbiol.">
        <title>Notoacmeibacter marinus gen. nov., sp. nov., isolated from the gut of a limpet and proposal of Notoacmeibacteraceae fam. nov. in the order Rhizobiales of the class Alphaproteobacteria.</title>
        <authorList>
            <person name="Huang Z."/>
            <person name="Guo F."/>
            <person name="Lai Q."/>
        </authorList>
    </citation>
    <scope>NUCLEOTIDE SEQUENCE [LARGE SCALE GENOMIC DNA]</scope>
    <source>
        <strain evidence="8">XMTR2A4</strain>
    </source>
</reference>
<evidence type="ECO:0000256" key="1">
    <source>
        <dbReference type="ARBA" id="ARBA00022605"/>
    </source>
</evidence>
<evidence type="ECO:0000259" key="5">
    <source>
        <dbReference type="Pfam" id="PF07992"/>
    </source>
</evidence>
<comment type="pathway">
    <text evidence="4">Amino-acid biosynthesis.</text>
</comment>
<dbReference type="InterPro" id="IPR051394">
    <property type="entry name" value="Glutamate_Synthase"/>
</dbReference>
<dbReference type="InterPro" id="IPR006005">
    <property type="entry name" value="Glut_synth_ssu1"/>
</dbReference>
<dbReference type="EMBL" id="NBYO01000002">
    <property type="protein sequence ID" value="OXT00711.1"/>
    <property type="molecule type" value="Genomic_DNA"/>
</dbReference>
<dbReference type="Gene3D" id="3.50.50.60">
    <property type="entry name" value="FAD/NAD(P)-binding domain"/>
    <property type="match status" value="1"/>
</dbReference>
<dbReference type="PRINTS" id="PR00419">
    <property type="entry name" value="ADXRDTASE"/>
</dbReference>
<comment type="caution">
    <text evidence="7">The sequence shown here is derived from an EMBL/GenBank/DDBJ whole genome shotgun (WGS) entry which is preliminary data.</text>
</comment>
<dbReference type="PANTHER" id="PTHR43100:SF1">
    <property type="entry name" value="GLUTAMATE SYNTHASE [NADPH] SMALL CHAIN"/>
    <property type="match status" value="1"/>
</dbReference>
<dbReference type="Pfam" id="PF07992">
    <property type="entry name" value="Pyr_redox_2"/>
    <property type="match status" value="1"/>
</dbReference>
<dbReference type="GO" id="GO:0006537">
    <property type="term" value="P:glutamate biosynthetic process"/>
    <property type="evidence" value="ECO:0007669"/>
    <property type="project" value="UniProtKB-KW"/>
</dbReference>
<dbReference type="AlphaFoldDB" id="A0A231UY26"/>
<dbReference type="SUPFAM" id="SSF46548">
    <property type="entry name" value="alpha-helical ferredoxin"/>
    <property type="match status" value="1"/>
</dbReference>
<feature type="domain" description="FAD/NAD(P)-binding" evidence="5">
    <location>
        <begin position="147"/>
        <end position="466"/>
    </location>
</feature>
<evidence type="ECO:0000313" key="7">
    <source>
        <dbReference type="EMBL" id="OXT00711.1"/>
    </source>
</evidence>
<dbReference type="GO" id="GO:0051536">
    <property type="term" value="F:iron-sulfur cluster binding"/>
    <property type="evidence" value="ECO:0007669"/>
    <property type="project" value="InterPro"/>
</dbReference>
<dbReference type="RefSeq" id="WP_094077766.1">
    <property type="nucleotide sequence ID" value="NZ_NBYO01000002.1"/>
</dbReference>
<dbReference type="InterPro" id="IPR009051">
    <property type="entry name" value="Helical_ferredxn"/>
</dbReference>
<dbReference type="Pfam" id="PF14691">
    <property type="entry name" value="Fer4_20"/>
    <property type="match status" value="1"/>
</dbReference>
<protein>
    <submittedName>
        <fullName evidence="7">Glutamate synthase</fullName>
    </submittedName>
</protein>
<dbReference type="InterPro" id="IPR023753">
    <property type="entry name" value="FAD/NAD-binding_dom"/>
</dbReference>
<keyword evidence="2" id="KW-0560">Oxidoreductase</keyword>
<dbReference type="Gene3D" id="1.10.1060.10">
    <property type="entry name" value="Alpha-helical ferredoxin"/>
    <property type="match status" value="1"/>
</dbReference>
<dbReference type="SUPFAM" id="SSF51971">
    <property type="entry name" value="Nucleotide-binding domain"/>
    <property type="match status" value="1"/>
</dbReference>
<dbReference type="Gene3D" id="3.40.50.720">
    <property type="entry name" value="NAD(P)-binding Rossmann-like Domain"/>
    <property type="match status" value="1"/>
</dbReference>
<evidence type="ECO:0000256" key="2">
    <source>
        <dbReference type="ARBA" id="ARBA00023002"/>
    </source>
</evidence>
<dbReference type="NCBIfam" id="TIGR01317">
    <property type="entry name" value="GOGAT_sm_gam"/>
    <property type="match status" value="1"/>
</dbReference>
<keyword evidence="3" id="KW-0314">Glutamate biosynthesis</keyword>
<dbReference type="InterPro" id="IPR036188">
    <property type="entry name" value="FAD/NAD-bd_sf"/>
</dbReference>
<dbReference type="GO" id="GO:0016639">
    <property type="term" value="F:oxidoreductase activity, acting on the CH-NH2 group of donors, NAD or NADP as acceptor"/>
    <property type="evidence" value="ECO:0007669"/>
    <property type="project" value="InterPro"/>
</dbReference>
<evidence type="ECO:0000259" key="6">
    <source>
        <dbReference type="Pfam" id="PF14691"/>
    </source>
</evidence>
<keyword evidence="8" id="KW-1185">Reference proteome</keyword>
<evidence type="ECO:0000313" key="8">
    <source>
        <dbReference type="Proteomes" id="UP000215405"/>
    </source>
</evidence>
<evidence type="ECO:0000256" key="4">
    <source>
        <dbReference type="ARBA" id="ARBA00029440"/>
    </source>
</evidence>
<gene>
    <name evidence="7" type="primary">gltD</name>
    <name evidence="7" type="ORF">B7H23_11535</name>
</gene>
<keyword evidence="1" id="KW-0028">Amino-acid biosynthesis</keyword>
<dbReference type="PANTHER" id="PTHR43100">
    <property type="entry name" value="GLUTAMATE SYNTHASE [NADPH] SMALL CHAIN"/>
    <property type="match status" value="1"/>
</dbReference>
<dbReference type="Proteomes" id="UP000215405">
    <property type="component" value="Unassembled WGS sequence"/>
</dbReference>
<dbReference type="InterPro" id="IPR028261">
    <property type="entry name" value="DPD_II"/>
</dbReference>
<evidence type="ECO:0000256" key="3">
    <source>
        <dbReference type="ARBA" id="ARBA00023164"/>
    </source>
</evidence>
<organism evidence="7 8">
    <name type="scientific">Notoacmeibacter marinus</name>
    <dbReference type="NCBI Taxonomy" id="1876515"/>
    <lineage>
        <taxon>Bacteria</taxon>
        <taxon>Pseudomonadati</taxon>
        <taxon>Pseudomonadota</taxon>
        <taxon>Alphaproteobacteria</taxon>
        <taxon>Hyphomicrobiales</taxon>
        <taxon>Notoacmeibacteraceae</taxon>
        <taxon>Notoacmeibacter</taxon>
    </lineage>
</organism>
<feature type="domain" description="Dihydroprymidine dehydrogenase" evidence="6">
    <location>
        <begin position="23"/>
        <end position="132"/>
    </location>
</feature>
<sequence>MGKVTGFLEIDRQEPKYQPASDRIRHFKEFTIPMEEGEVRKQAARCMDCGIPFCHGPTGCPIHNQIPDWNDLIYNEQWEEAIVNLFSTNNFPEFTGRICPAPCEEACTLNLEDVPVAIKTIEQAIADKAYETGYIRPRPAEKQTGKRVAIIGSGPAGLSAAQQLARAGHKVDLFERESKPGGLLRYGIPDFKMEKHLIDRRVTQMEGEGVTFHCDVEVGVDRSVDSLIEEYDSVLFCGGSETPRAAGIPGADFDGVYDAMPFLVQQNRRVGREDPQSVAWALDHEVSAGGKRVVVVGGGDTASDCVGTSFRQGATRVTQLDIRPQPPEKEDKLTVWPYWATKMRTSSSQAEGAEREFQVATISFVGEDGRLTGVKVAKVDEKRNPIEGTEFVIPADLAFIAIGFAGPSQQGVLSDLGERLTTNTDRRGSVNVVGNDRDYRTNIDKLFVAGDVRRGQSLVVWAIREGRQAARAIDESLMGESLLPR</sequence>
<name>A0A231UY26_9HYPH</name>
<proteinExistence type="predicted"/>
<accession>A0A231UY26</accession>